<proteinExistence type="predicted"/>
<evidence type="ECO:0008006" key="5">
    <source>
        <dbReference type="Google" id="ProtNLM"/>
    </source>
</evidence>
<dbReference type="NCBIfam" id="NF047773">
    <property type="entry name" value="phas_rel_Lepto"/>
    <property type="match status" value="1"/>
</dbReference>
<evidence type="ECO:0000313" key="3">
    <source>
        <dbReference type="Proteomes" id="UP000231962"/>
    </source>
</evidence>
<dbReference type="RefSeq" id="WP_100713420.1">
    <property type="nucleotide sequence ID" value="NZ_NPDY01000005.1"/>
</dbReference>
<comment type="caution">
    <text evidence="2">The sequence shown here is derived from an EMBL/GenBank/DDBJ whole genome shotgun (WGS) entry which is preliminary data.</text>
</comment>
<dbReference type="AlphaFoldDB" id="A0A2M9ZMG6"/>
<dbReference type="EMBL" id="NPDZ01000005">
    <property type="protein sequence ID" value="PJZ73272.1"/>
    <property type="molecule type" value="Genomic_DNA"/>
</dbReference>
<dbReference type="OrthoDB" id="344872at2"/>
<gene>
    <name evidence="1" type="ORF">CH360_07575</name>
    <name evidence="2" type="ORF">CH373_09830</name>
</gene>
<dbReference type="Proteomes" id="UP000231990">
    <property type="component" value="Unassembled WGS sequence"/>
</dbReference>
<protein>
    <recommendedName>
        <fullName evidence="5">Chemotaxis protein</fullName>
    </recommendedName>
</protein>
<organism evidence="2 4">
    <name type="scientific">Leptospira perolatii</name>
    <dbReference type="NCBI Taxonomy" id="2023191"/>
    <lineage>
        <taxon>Bacteria</taxon>
        <taxon>Pseudomonadati</taxon>
        <taxon>Spirochaetota</taxon>
        <taxon>Spirochaetia</taxon>
        <taxon>Leptospirales</taxon>
        <taxon>Leptospiraceae</taxon>
        <taxon>Leptospira</taxon>
    </lineage>
</organism>
<dbReference type="Proteomes" id="UP000231962">
    <property type="component" value="Unassembled WGS sequence"/>
</dbReference>
<evidence type="ECO:0000313" key="4">
    <source>
        <dbReference type="Proteomes" id="UP000231990"/>
    </source>
</evidence>
<keyword evidence="3" id="KW-1185">Reference proteome</keyword>
<name>A0A2M9ZMG6_9LEPT</name>
<accession>A0A2M9ZMG6</accession>
<sequence length="118" mass="13078">MEKAVMDLLNAGIALFQSGEGKLKQTLHDVEKVYDELKAKGALDQSEQANRLRDLVQKTVADAQSKLHTASEGSQAVYQQLKDNFQKISVQVEEMVPPDLKAKAKSALDELKKLTKKP</sequence>
<evidence type="ECO:0000313" key="1">
    <source>
        <dbReference type="EMBL" id="PJZ70084.1"/>
    </source>
</evidence>
<reference evidence="3 4" key="1">
    <citation type="submission" date="2017-07" db="EMBL/GenBank/DDBJ databases">
        <title>Leptospira spp. isolated from tropical soils.</title>
        <authorList>
            <person name="Thibeaux R."/>
            <person name="Iraola G."/>
            <person name="Ferres I."/>
            <person name="Bierque E."/>
            <person name="Girault D."/>
            <person name="Soupe-Gilbert M.-E."/>
            <person name="Picardeau M."/>
            <person name="Goarant C."/>
        </authorList>
    </citation>
    <scope>NUCLEOTIDE SEQUENCE [LARGE SCALE GENOMIC DNA]</scope>
    <source>
        <strain evidence="2 4">FH1-B-B1</strain>
        <strain evidence="1 3">FH1-B-C1</strain>
    </source>
</reference>
<evidence type="ECO:0000313" key="2">
    <source>
        <dbReference type="EMBL" id="PJZ73272.1"/>
    </source>
</evidence>
<dbReference type="EMBL" id="NPDY01000005">
    <property type="protein sequence ID" value="PJZ70084.1"/>
    <property type="molecule type" value="Genomic_DNA"/>
</dbReference>